<name>A0A9Q2RQN6_9RHOB</name>
<dbReference type="EMBL" id="JAFBWN010000031">
    <property type="protein sequence ID" value="MBM2357247.1"/>
    <property type="molecule type" value="Genomic_DNA"/>
</dbReference>
<evidence type="ECO:0000313" key="2">
    <source>
        <dbReference type="Proteomes" id="UP000809337"/>
    </source>
</evidence>
<dbReference type="AlphaFoldDB" id="A0A9Q2RQN6"/>
<accession>A0A9Q2RQN6</accession>
<sequence length="63" mass="7053">MLGNDADFFRLDVFLCPSAHFPDIKMNLPIAQIWGAKNLARDRDDAFWLTGTSKNCPERAAAV</sequence>
<gene>
    <name evidence="1" type="ORF">JQX14_22105</name>
</gene>
<reference evidence="1" key="1">
    <citation type="submission" date="2021-01" db="EMBL/GenBank/DDBJ databases">
        <title>Diatom-associated Roseobacters Show Island Model of Population Structure.</title>
        <authorList>
            <person name="Qu L."/>
            <person name="Feng X."/>
            <person name="Chen Y."/>
            <person name="Li L."/>
            <person name="Wang X."/>
            <person name="Hu Z."/>
            <person name="Wang H."/>
            <person name="Luo H."/>
        </authorList>
    </citation>
    <scope>NUCLEOTIDE SEQUENCE</scope>
    <source>
        <strain evidence="1">SM26-45</strain>
    </source>
</reference>
<protein>
    <submittedName>
        <fullName evidence="1">Uncharacterized protein</fullName>
    </submittedName>
</protein>
<dbReference type="Proteomes" id="UP000809337">
    <property type="component" value="Unassembled WGS sequence"/>
</dbReference>
<comment type="caution">
    <text evidence="1">The sequence shown here is derived from an EMBL/GenBank/DDBJ whole genome shotgun (WGS) entry which is preliminary data.</text>
</comment>
<dbReference type="RefSeq" id="WP_224557658.1">
    <property type="nucleotide sequence ID" value="NZ_CP086774.1"/>
</dbReference>
<organism evidence="1 2">
    <name type="scientific">Pseudosulfitobacter pseudonitzschiae</name>
    <dbReference type="NCBI Taxonomy" id="1402135"/>
    <lineage>
        <taxon>Bacteria</taxon>
        <taxon>Pseudomonadati</taxon>
        <taxon>Pseudomonadota</taxon>
        <taxon>Alphaproteobacteria</taxon>
        <taxon>Rhodobacterales</taxon>
        <taxon>Roseobacteraceae</taxon>
        <taxon>Pseudosulfitobacter</taxon>
    </lineage>
</organism>
<evidence type="ECO:0000313" key="1">
    <source>
        <dbReference type="EMBL" id="MBM2357247.1"/>
    </source>
</evidence>
<proteinExistence type="predicted"/>